<protein>
    <submittedName>
        <fullName evidence="2">Uncharacterized protein</fullName>
    </submittedName>
</protein>
<organism evidence="2 3">
    <name type="scientific">Roridomyces roridus</name>
    <dbReference type="NCBI Taxonomy" id="1738132"/>
    <lineage>
        <taxon>Eukaryota</taxon>
        <taxon>Fungi</taxon>
        <taxon>Dikarya</taxon>
        <taxon>Basidiomycota</taxon>
        <taxon>Agaricomycotina</taxon>
        <taxon>Agaricomycetes</taxon>
        <taxon>Agaricomycetidae</taxon>
        <taxon>Agaricales</taxon>
        <taxon>Marasmiineae</taxon>
        <taxon>Mycenaceae</taxon>
        <taxon>Roridomyces</taxon>
    </lineage>
</organism>
<evidence type="ECO:0000256" key="1">
    <source>
        <dbReference type="SAM" id="MobiDB-lite"/>
    </source>
</evidence>
<dbReference type="Proteomes" id="UP001221142">
    <property type="component" value="Unassembled WGS sequence"/>
</dbReference>
<reference evidence="2" key="1">
    <citation type="submission" date="2023-03" db="EMBL/GenBank/DDBJ databases">
        <title>Massive genome expansion in bonnet fungi (Mycena s.s.) driven by repeated elements and novel gene families across ecological guilds.</title>
        <authorList>
            <consortium name="Lawrence Berkeley National Laboratory"/>
            <person name="Harder C.B."/>
            <person name="Miyauchi S."/>
            <person name="Viragh M."/>
            <person name="Kuo A."/>
            <person name="Thoen E."/>
            <person name="Andreopoulos B."/>
            <person name="Lu D."/>
            <person name="Skrede I."/>
            <person name="Drula E."/>
            <person name="Henrissat B."/>
            <person name="Morin E."/>
            <person name="Kohler A."/>
            <person name="Barry K."/>
            <person name="LaButti K."/>
            <person name="Morin E."/>
            <person name="Salamov A."/>
            <person name="Lipzen A."/>
            <person name="Mereny Z."/>
            <person name="Hegedus B."/>
            <person name="Baldrian P."/>
            <person name="Stursova M."/>
            <person name="Weitz H."/>
            <person name="Taylor A."/>
            <person name="Grigoriev I.V."/>
            <person name="Nagy L.G."/>
            <person name="Martin F."/>
            <person name="Kauserud H."/>
        </authorList>
    </citation>
    <scope>NUCLEOTIDE SEQUENCE</scope>
    <source>
        <strain evidence="2">9284</strain>
    </source>
</reference>
<sequence length="171" mass="19086">MRGRGEPRLPSCQRNGTVIGCLTRWTVVPFRVGQAKVKVLPPATLGGDENPSRRKRYMFMVSGQMTKRQPNGDRMPQQLPERESIPTPTLASPTKVRPHSGGKTADKTELKNKFLRLGMGKTTTLRHGLALAARDSYWVHPRPAHVSPTFPCSPFAARRHPDHQILNFTTA</sequence>
<dbReference type="AlphaFoldDB" id="A0AAD7CCH7"/>
<accession>A0AAD7CCH7</accession>
<dbReference type="EMBL" id="JARKIF010000003">
    <property type="protein sequence ID" value="KAJ7644600.1"/>
    <property type="molecule type" value="Genomic_DNA"/>
</dbReference>
<keyword evidence="3" id="KW-1185">Reference proteome</keyword>
<evidence type="ECO:0000313" key="3">
    <source>
        <dbReference type="Proteomes" id="UP001221142"/>
    </source>
</evidence>
<gene>
    <name evidence="2" type="ORF">FB45DRAFT_999590</name>
</gene>
<proteinExistence type="predicted"/>
<name>A0AAD7CCH7_9AGAR</name>
<evidence type="ECO:0000313" key="2">
    <source>
        <dbReference type="EMBL" id="KAJ7644600.1"/>
    </source>
</evidence>
<comment type="caution">
    <text evidence="2">The sequence shown here is derived from an EMBL/GenBank/DDBJ whole genome shotgun (WGS) entry which is preliminary data.</text>
</comment>
<feature type="region of interest" description="Disordered" evidence="1">
    <location>
        <begin position="66"/>
        <end position="106"/>
    </location>
</feature>